<name>G7J5S1_MEDTR</name>
<dbReference type="PaxDb" id="3880-AES73237"/>
<evidence type="ECO:0000313" key="5">
    <source>
        <dbReference type="EnsemblPlants" id="AES73237"/>
    </source>
</evidence>
<keyword evidence="6" id="KW-1185">Reference proteome</keyword>
<dbReference type="STRING" id="3880.G7J5S1"/>
<dbReference type="Pfam" id="PF00079">
    <property type="entry name" value="Serpin"/>
    <property type="match status" value="1"/>
</dbReference>
<dbReference type="InterPro" id="IPR000215">
    <property type="entry name" value="Serpin_fam"/>
</dbReference>
<dbReference type="PANTHER" id="PTHR11461:SF211">
    <property type="entry name" value="GH10112P-RELATED"/>
    <property type="match status" value="1"/>
</dbReference>
<dbReference type="AlphaFoldDB" id="G7J5S1"/>
<organism evidence="3 6">
    <name type="scientific">Medicago truncatula</name>
    <name type="common">Barrel medic</name>
    <name type="synonym">Medicago tribuloides</name>
    <dbReference type="NCBI Taxonomy" id="3880"/>
    <lineage>
        <taxon>Eukaryota</taxon>
        <taxon>Viridiplantae</taxon>
        <taxon>Streptophyta</taxon>
        <taxon>Embryophyta</taxon>
        <taxon>Tracheophyta</taxon>
        <taxon>Spermatophyta</taxon>
        <taxon>Magnoliopsida</taxon>
        <taxon>eudicotyledons</taxon>
        <taxon>Gunneridae</taxon>
        <taxon>Pentapetalae</taxon>
        <taxon>rosids</taxon>
        <taxon>fabids</taxon>
        <taxon>Fabales</taxon>
        <taxon>Fabaceae</taxon>
        <taxon>Papilionoideae</taxon>
        <taxon>50 kb inversion clade</taxon>
        <taxon>NPAAA clade</taxon>
        <taxon>Hologalegina</taxon>
        <taxon>IRL clade</taxon>
        <taxon>Trifolieae</taxon>
        <taxon>Medicago</taxon>
    </lineage>
</organism>
<dbReference type="EnsemblPlants" id="AES73237">
    <property type="protein sequence ID" value="AES73237"/>
    <property type="gene ID" value="MTR_3g101150"/>
</dbReference>
<dbReference type="Gramene" id="rna18809">
    <property type="protein sequence ID" value="RHN70248.1"/>
    <property type="gene ID" value="gene18809"/>
</dbReference>
<dbReference type="InterPro" id="IPR042178">
    <property type="entry name" value="Serpin_sf_1"/>
</dbReference>
<protein>
    <submittedName>
        <fullName evidence="4">Putative Serpin family protein</fullName>
    </submittedName>
    <submittedName>
        <fullName evidence="3">Serpin-ZX-like protein</fullName>
    </submittedName>
</protein>
<accession>A0A0C3VPE0</accession>
<reference evidence="4" key="5">
    <citation type="journal article" date="2018" name="Nat. Plants">
        <title>Whole-genome landscape of Medicago truncatula symbiotic genes.</title>
        <authorList>
            <person name="Pecrix Y."/>
            <person name="Gamas P."/>
            <person name="Carrere S."/>
        </authorList>
    </citation>
    <scope>NUCLEOTIDE SEQUENCE</scope>
    <source>
        <tissue evidence="4">Leaves</tissue>
    </source>
</reference>
<dbReference type="Gene3D" id="3.30.497.10">
    <property type="entry name" value="Antithrombin, subunit I, domain 2"/>
    <property type="match status" value="1"/>
</dbReference>
<evidence type="ECO:0000259" key="2">
    <source>
        <dbReference type="Pfam" id="PF00079"/>
    </source>
</evidence>
<dbReference type="GO" id="GO:0005615">
    <property type="term" value="C:extracellular space"/>
    <property type="evidence" value="ECO:0007669"/>
    <property type="project" value="InterPro"/>
</dbReference>
<dbReference type="PANTHER" id="PTHR11461">
    <property type="entry name" value="SERINE PROTEASE INHIBITOR, SERPIN"/>
    <property type="match status" value="1"/>
</dbReference>
<dbReference type="PROSITE" id="PS00284">
    <property type="entry name" value="SERPIN"/>
    <property type="match status" value="1"/>
</dbReference>
<dbReference type="Proteomes" id="UP000002051">
    <property type="component" value="Chromosome 3"/>
</dbReference>
<evidence type="ECO:0000313" key="6">
    <source>
        <dbReference type="Proteomes" id="UP000002051"/>
    </source>
</evidence>
<evidence type="ECO:0000313" key="3">
    <source>
        <dbReference type="EMBL" id="AES73237.2"/>
    </source>
</evidence>
<reference evidence="3 6" key="1">
    <citation type="journal article" date="2011" name="Nature">
        <title>The Medicago genome provides insight into the evolution of rhizobial symbioses.</title>
        <authorList>
            <person name="Young N.D."/>
            <person name="Debelle F."/>
            <person name="Oldroyd G.E."/>
            <person name="Geurts R."/>
            <person name="Cannon S.B."/>
            <person name="Udvardi M.K."/>
            <person name="Benedito V.A."/>
            <person name="Mayer K.F."/>
            <person name="Gouzy J."/>
            <person name="Schoof H."/>
            <person name="Van de Peer Y."/>
            <person name="Proost S."/>
            <person name="Cook D.R."/>
            <person name="Meyers B.C."/>
            <person name="Spannagl M."/>
            <person name="Cheung F."/>
            <person name="De Mita S."/>
            <person name="Krishnakumar V."/>
            <person name="Gundlach H."/>
            <person name="Zhou S."/>
            <person name="Mudge J."/>
            <person name="Bharti A.K."/>
            <person name="Murray J.D."/>
            <person name="Naoumkina M.A."/>
            <person name="Rosen B."/>
            <person name="Silverstein K.A."/>
            <person name="Tang H."/>
            <person name="Rombauts S."/>
            <person name="Zhao P.X."/>
            <person name="Zhou P."/>
            <person name="Barbe V."/>
            <person name="Bardou P."/>
            <person name="Bechner M."/>
            <person name="Bellec A."/>
            <person name="Berger A."/>
            <person name="Berges H."/>
            <person name="Bidwell S."/>
            <person name="Bisseling T."/>
            <person name="Choisne N."/>
            <person name="Couloux A."/>
            <person name="Denny R."/>
            <person name="Deshpande S."/>
            <person name="Dai X."/>
            <person name="Doyle J.J."/>
            <person name="Dudez A.M."/>
            <person name="Farmer A.D."/>
            <person name="Fouteau S."/>
            <person name="Franken C."/>
            <person name="Gibelin C."/>
            <person name="Gish J."/>
            <person name="Goldstein S."/>
            <person name="Gonzalez A.J."/>
            <person name="Green P.J."/>
            <person name="Hallab A."/>
            <person name="Hartog M."/>
            <person name="Hua A."/>
            <person name="Humphray S.J."/>
            <person name="Jeong D.H."/>
            <person name="Jing Y."/>
            <person name="Jocker A."/>
            <person name="Kenton S.M."/>
            <person name="Kim D.J."/>
            <person name="Klee K."/>
            <person name="Lai H."/>
            <person name="Lang C."/>
            <person name="Lin S."/>
            <person name="Macmil S.L."/>
            <person name="Magdelenat G."/>
            <person name="Matthews L."/>
            <person name="McCorrison J."/>
            <person name="Monaghan E.L."/>
            <person name="Mun J.H."/>
            <person name="Najar F.Z."/>
            <person name="Nicholson C."/>
            <person name="Noirot C."/>
            <person name="O'Bleness M."/>
            <person name="Paule C.R."/>
            <person name="Poulain J."/>
            <person name="Prion F."/>
            <person name="Qin B."/>
            <person name="Qu C."/>
            <person name="Retzel E.F."/>
            <person name="Riddle C."/>
            <person name="Sallet E."/>
            <person name="Samain S."/>
            <person name="Samson N."/>
            <person name="Sanders I."/>
            <person name="Saurat O."/>
            <person name="Scarpelli C."/>
            <person name="Schiex T."/>
            <person name="Segurens B."/>
            <person name="Severin A.J."/>
            <person name="Sherrier D.J."/>
            <person name="Shi R."/>
            <person name="Sims S."/>
            <person name="Singer S.R."/>
            <person name="Sinharoy S."/>
            <person name="Sterck L."/>
            <person name="Viollet A."/>
            <person name="Wang B.B."/>
            <person name="Wang K."/>
            <person name="Wang M."/>
            <person name="Wang X."/>
            <person name="Warfsmann J."/>
            <person name="Weissenbach J."/>
            <person name="White D.D."/>
            <person name="White J.D."/>
            <person name="Wiley G.B."/>
            <person name="Wincker P."/>
            <person name="Xing Y."/>
            <person name="Yang L."/>
            <person name="Yao Z."/>
            <person name="Ying F."/>
            <person name="Zhai J."/>
            <person name="Zhou L."/>
            <person name="Zuber A."/>
            <person name="Denarie J."/>
            <person name="Dixon R.A."/>
            <person name="May G.D."/>
            <person name="Schwartz D.C."/>
            <person name="Rogers J."/>
            <person name="Quetier F."/>
            <person name="Town C.D."/>
            <person name="Roe B.A."/>
        </authorList>
    </citation>
    <scope>NUCLEOTIDE SEQUENCE [LARGE SCALE GENOMIC DNA]</scope>
    <source>
        <strain evidence="3">A17</strain>
        <strain evidence="5 6">cv. Jemalong A17</strain>
    </source>
</reference>
<dbReference type="Gene3D" id="2.30.39.10">
    <property type="entry name" value="Alpha-1-antitrypsin, domain 1"/>
    <property type="match status" value="1"/>
</dbReference>
<dbReference type="InterPro" id="IPR023795">
    <property type="entry name" value="Serpin_CS"/>
</dbReference>
<sequence>MYFFLPDAKDGLLALTEKVASESEFLERTCPKQTVRVGDFRIPRFKISFELETSNMLKELGMVLPFSQGGLTKMVDSPTSQNLYVSDVFHKSFIEVNEQGTKAAALLALYTPMTCGSGLISPPPIPIDFVADHPFLFLIREDLSGTVLSIGQVLNPLVM</sequence>
<accession>G7J5S1</accession>
<dbReference type="EMBL" id="CM001219">
    <property type="protein sequence ID" value="AES73237.2"/>
    <property type="molecule type" value="Genomic_DNA"/>
</dbReference>
<gene>
    <name evidence="3" type="ordered locus">MTR_3g101150</name>
    <name evidence="4" type="ORF">MtrunA17_Chr3g0133501</name>
</gene>
<feature type="domain" description="Serpin" evidence="2">
    <location>
        <begin position="1"/>
        <end position="156"/>
    </location>
</feature>
<dbReference type="Proteomes" id="UP000265566">
    <property type="component" value="Chromosome 3"/>
</dbReference>
<reference evidence="5" key="3">
    <citation type="submission" date="2015-04" db="UniProtKB">
        <authorList>
            <consortium name="EnsemblPlants"/>
        </authorList>
    </citation>
    <scope>IDENTIFICATION</scope>
    <source>
        <strain evidence="5">cv. Jemalong A17</strain>
    </source>
</reference>
<dbReference type="InterPro" id="IPR023796">
    <property type="entry name" value="Serpin_dom"/>
</dbReference>
<dbReference type="SUPFAM" id="SSF56574">
    <property type="entry name" value="Serpins"/>
    <property type="match status" value="1"/>
</dbReference>
<reference evidence="3 6" key="2">
    <citation type="journal article" date="2014" name="BMC Genomics">
        <title>An improved genome release (version Mt4.0) for the model legume Medicago truncatula.</title>
        <authorList>
            <person name="Tang H."/>
            <person name="Krishnakumar V."/>
            <person name="Bidwell S."/>
            <person name="Rosen B."/>
            <person name="Chan A."/>
            <person name="Zhou S."/>
            <person name="Gentzbittel L."/>
            <person name="Childs K.L."/>
            <person name="Yandell M."/>
            <person name="Gundlach H."/>
            <person name="Mayer K.F."/>
            <person name="Schwartz D.C."/>
            <person name="Town C.D."/>
        </authorList>
    </citation>
    <scope>GENOME REANNOTATION</scope>
    <source>
        <strain evidence="5 6">cv. Jemalong A17</strain>
    </source>
</reference>
<comment type="similarity">
    <text evidence="1">Belongs to the serpin family.</text>
</comment>
<reference evidence="7" key="4">
    <citation type="journal article" date="2018" name="Nat. Plants">
        <title>Whole-genome landscape of Medicago truncatula symbiotic genes.</title>
        <authorList>
            <person name="Pecrix Y."/>
            <person name="Staton S.E."/>
            <person name="Sallet E."/>
            <person name="Lelandais-Briere C."/>
            <person name="Moreau S."/>
            <person name="Carrere S."/>
            <person name="Blein T."/>
            <person name="Jardinaud M.F."/>
            <person name="Latrasse D."/>
            <person name="Zouine M."/>
            <person name="Zahm M."/>
            <person name="Kreplak J."/>
            <person name="Mayjonade B."/>
            <person name="Satge C."/>
            <person name="Perez M."/>
            <person name="Cauet S."/>
            <person name="Marande W."/>
            <person name="Chantry-Darmon C."/>
            <person name="Lopez-Roques C."/>
            <person name="Bouchez O."/>
            <person name="Berard A."/>
            <person name="Debelle F."/>
            <person name="Munos S."/>
            <person name="Bendahmane A."/>
            <person name="Berges H."/>
            <person name="Niebel A."/>
            <person name="Buitink J."/>
            <person name="Frugier F."/>
            <person name="Benhamed M."/>
            <person name="Crespi M."/>
            <person name="Gouzy J."/>
            <person name="Gamas P."/>
        </authorList>
    </citation>
    <scope>NUCLEOTIDE SEQUENCE [LARGE SCALE GENOMIC DNA]</scope>
    <source>
        <strain evidence="7">cv. Jemalong A17</strain>
    </source>
</reference>
<dbReference type="SMR" id="G7J5S1"/>
<evidence type="ECO:0000313" key="4">
    <source>
        <dbReference type="EMBL" id="RHN70248.1"/>
    </source>
</evidence>
<proteinExistence type="inferred from homology"/>
<dbReference type="InterPro" id="IPR036186">
    <property type="entry name" value="Serpin_sf"/>
</dbReference>
<dbReference type="InterPro" id="IPR042185">
    <property type="entry name" value="Serpin_sf_2"/>
</dbReference>
<evidence type="ECO:0000256" key="1">
    <source>
        <dbReference type="ARBA" id="ARBA00009500"/>
    </source>
</evidence>
<dbReference type="GO" id="GO:0004867">
    <property type="term" value="F:serine-type endopeptidase inhibitor activity"/>
    <property type="evidence" value="ECO:0007669"/>
    <property type="project" value="InterPro"/>
</dbReference>
<dbReference type="HOGENOM" id="CLU_023330_6_1_1"/>
<dbReference type="EMBL" id="PSQE01000003">
    <property type="protein sequence ID" value="RHN70248.1"/>
    <property type="molecule type" value="Genomic_DNA"/>
</dbReference>
<evidence type="ECO:0000313" key="7">
    <source>
        <dbReference type="Proteomes" id="UP000265566"/>
    </source>
</evidence>
<dbReference type="eggNOG" id="KOG2392">
    <property type="taxonomic scope" value="Eukaryota"/>
</dbReference>